<feature type="compositionally biased region" description="Polar residues" evidence="1">
    <location>
        <begin position="16"/>
        <end position="26"/>
    </location>
</feature>
<dbReference type="PhylomeDB" id="A0A0G4GI81"/>
<dbReference type="AlphaFoldDB" id="A0A0G4GI81"/>
<sequence>MDLLWGVQGSAGEGSGQTVASGQDADSVQHPAVWSPSDDLDLPEPPRSVILPGGVPKGSVSGRGDEALSAGRGSRRDAFASEFVSGCGRGVASGSRENVAAGSVGGEGASGGRQSVKRHREVKGSPLGEYRESQDFPVGLSGRVGAGVDGLVCRSERVKRFRGVGLELPSPSLSQGELRGGREVLRKSHCSHGRLQANCKDCGGKNICVHGRLKYQCKPCGGKNICPHNRQKSQCKDCGGKSICEHKRQRANCKECGGKNICEHSRQRSHCKECGGKSICQHNRQRANCKDCRGKNICEHSRQRSQCRDCRGGSMCSHDRQRFHCKDCKRSSSSAHERPPSQSNEGPANATEAEDEEEEEEEIIFEGDEEEEIAFEGDEEEEIVFQG</sequence>
<accession>A0A0G4GI81</accession>
<name>A0A0G4GI81_9ALVE</name>
<evidence type="ECO:0000313" key="2">
    <source>
        <dbReference type="EMBL" id="CEM29502.1"/>
    </source>
</evidence>
<evidence type="ECO:0008006" key="3">
    <source>
        <dbReference type="Google" id="ProtNLM"/>
    </source>
</evidence>
<organism evidence="2">
    <name type="scientific">Chromera velia CCMP2878</name>
    <dbReference type="NCBI Taxonomy" id="1169474"/>
    <lineage>
        <taxon>Eukaryota</taxon>
        <taxon>Sar</taxon>
        <taxon>Alveolata</taxon>
        <taxon>Colpodellida</taxon>
        <taxon>Chromeraceae</taxon>
        <taxon>Chromera</taxon>
    </lineage>
</organism>
<evidence type="ECO:0000256" key="1">
    <source>
        <dbReference type="SAM" id="MobiDB-lite"/>
    </source>
</evidence>
<feature type="region of interest" description="Disordered" evidence="1">
    <location>
        <begin position="98"/>
        <end position="121"/>
    </location>
</feature>
<gene>
    <name evidence="2" type="ORF">Cvel_22005</name>
</gene>
<feature type="compositionally biased region" description="Acidic residues" evidence="1">
    <location>
        <begin position="352"/>
        <end position="387"/>
    </location>
</feature>
<proteinExistence type="predicted"/>
<feature type="compositionally biased region" description="Basic and acidic residues" evidence="1">
    <location>
        <begin position="330"/>
        <end position="339"/>
    </location>
</feature>
<feature type="region of interest" description="Disordered" evidence="1">
    <location>
        <begin position="330"/>
        <end position="387"/>
    </location>
</feature>
<feature type="region of interest" description="Disordered" evidence="1">
    <location>
        <begin position="1"/>
        <end position="74"/>
    </location>
</feature>
<dbReference type="EMBL" id="CDMZ01001239">
    <property type="protein sequence ID" value="CEM29502.1"/>
    <property type="molecule type" value="Genomic_DNA"/>
</dbReference>
<reference evidence="2" key="1">
    <citation type="submission" date="2014-11" db="EMBL/GenBank/DDBJ databases">
        <authorList>
            <person name="Otto D Thomas"/>
            <person name="Naeem Raeece"/>
        </authorList>
    </citation>
    <scope>NUCLEOTIDE SEQUENCE</scope>
</reference>
<protein>
    <recommendedName>
        <fullName evidence="3">CR-type domain-containing protein</fullName>
    </recommendedName>
</protein>
<dbReference type="VEuPathDB" id="CryptoDB:Cvel_22005"/>